<keyword evidence="2" id="KW-1185">Reference proteome</keyword>
<dbReference type="EMBL" id="JAUYVI010000009">
    <property type="protein sequence ID" value="MDQ7251063.1"/>
    <property type="molecule type" value="Genomic_DNA"/>
</dbReference>
<dbReference type="RefSeq" id="WP_379961063.1">
    <property type="nucleotide sequence ID" value="NZ_JAUYVI010000009.1"/>
</dbReference>
<accession>A0ABU0YW05</accession>
<proteinExistence type="predicted"/>
<name>A0ABU0YW05_9PROT</name>
<protein>
    <recommendedName>
        <fullName evidence="3">Apea-like HEPN domain-containing protein</fullName>
    </recommendedName>
</protein>
<gene>
    <name evidence="1" type="ORF">Q8A70_25480</name>
</gene>
<evidence type="ECO:0008006" key="3">
    <source>
        <dbReference type="Google" id="ProtNLM"/>
    </source>
</evidence>
<organism evidence="1 2">
    <name type="scientific">Dongia sedimenti</name>
    <dbReference type="NCBI Taxonomy" id="3064282"/>
    <lineage>
        <taxon>Bacteria</taxon>
        <taxon>Pseudomonadati</taxon>
        <taxon>Pseudomonadota</taxon>
        <taxon>Alphaproteobacteria</taxon>
        <taxon>Rhodospirillales</taxon>
        <taxon>Dongiaceae</taxon>
        <taxon>Dongia</taxon>
    </lineage>
</organism>
<sequence length="151" mass="16543">MNEDVLDELAGALFRTFARFEYALKAAGFHCGDGEAKADWTAFAKSIPTVFDDPQDDGVKEAVAYILAHPPKKQVVAGGLLGWAVADPGNSPRSDQALVYVRRVRNNLFHGGKFNGRWIEPQRSEELLRHSLAVLRACLEASAKVRAAYDG</sequence>
<dbReference type="Proteomes" id="UP001230156">
    <property type="component" value="Unassembled WGS sequence"/>
</dbReference>
<evidence type="ECO:0000313" key="1">
    <source>
        <dbReference type="EMBL" id="MDQ7251063.1"/>
    </source>
</evidence>
<comment type="caution">
    <text evidence="1">The sequence shown here is derived from an EMBL/GenBank/DDBJ whole genome shotgun (WGS) entry which is preliminary data.</text>
</comment>
<reference evidence="2" key="1">
    <citation type="submission" date="2023-08" db="EMBL/GenBank/DDBJ databases">
        <title>Rhodospirillaceae gen. nov., a novel taxon isolated from the Yangtze River Yuezi River estuary sludge.</title>
        <authorList>
            <person name="Ruan L."/>
        </authorList>
    </citation>
    <scope>NUCLEOTIDE SEQUENCE [LARGE SCALE GENOMIC DNA]</scope>
    <source>
        <strain evidence="2">R-7</strain>
    </source>
</reference>
<evidence type="ECO:0000313" key="2">
    <source>
        <dbReference type="Proteomes" id="UP001230156"/>
    </source>
</evidence>